<gene>
    <name evidence="1" type="ORF">ACFSKW_27375</name>
</gene>
<dbReference type="CDD" id="cd02440">
    <property type="entry name" value="AdoMet_MTases"/>
    <property type="match status" value="1"/>
</dbReference>
<dbReference type="GO" id="GO:0032259">
    <property type="term" value="P:methylation"/>
    <property type="evidence" value="ECO:0007669"/>
    <property type="project" value="UniProtKB-KW"/>
</dbReference>
<name>A0ABW4T2Z8_9ACTN</name>
<dbReference type="Proteomes" id="UP001597368">
    <property type="component" value="Unassembled WGS sequence"/>
</dbReference>
<protein>
    <submittedName>
        <fullName evidence="1">Class I SAM-dependent methyltransferase</fullName>
    </submittedName>
</protein>
<dbReference type="Pfam" id="PF13489">
    <property type="entry name" value="Methyltransf_23"/>
    <property type="match status" value="1"/>
</dbReference>
<dbReference type="EMBL" id="JBHUFV010000041">
    <property type="protein sequence ID" value="MFD1935201.1"/>
    <property type="molecule type" value="Genomic_DNA"/>
</dbReference>
<reference evidence="2" key="1">
    <citation type="journal article" date="2019" name="Int. J. Syst. Evol. Microbiol.">
        <title>The Global Catalogue of Microorganisms (GCM) 10K type strain sequencing project: providing services to taxonomists for standard genome sequencing and annotation.</title>
        <authorList>
            <consortium name="The Broad Institute Genomics Platform"/>
            <consortium name="The Broad Institute Genome Sequencing Center for Infectious Disease"/>
            <person name="Wu L."/>
            <person name="Ma J."/>
        </authorList>
    </citation>
    <scope>NUCLEOTIDE SEQUENCE [LARGE SCALE GENOMIC DNA]</scope>
    <source>
        <strain evidence="2">ICMP 6774ER</strain>
    </source>
</reference>
<organism evidence="1 2">
    <name type="scientific">Nonomuraea mangrovi</name>
    <dbReference type="NCBI Taxonomy" id="2316207"/>
    <lineage>
        <taxon>Bacteria</taxon>
        <taxon>Bacillati</taxon>
        <taxon>Actinomycetota</taxon>
        <taxon>Actinomycetes</taxon>
        <taxon>Streptosporangiales</taxon>
        <taxon>Streptosporangiaceae</taxon>
        <taxon>Nonomuraea</taxon>
    </lineage>
</organism>
<dbReference type="InterPro" id="IPR029063">
    <property type="entry name" value="SAM-dependent_MTases_sf"/>
</dbReference>
<keyword evidence="1" id="KW-0808">Transferase</keyword>
<comment type="caution">
    <text evidence="1">The sequence shown here is derived from an EMBL/GenBank/DDBJ whole genome shotgun (WGS) entry which is preliminary data.</text>
</comment>
<proteinExistence type="predicted"/>
<sequence length="221" mass="24256">MNDYHWSFYRDHLPPAPAHVVEIGCGPSGGFVPRLLSLGYGAAGVDPEAPEGPPYHRTLFEQYEPARRVDAVVACASLHHVEDLDEVFGRVAGALRPGGAFVVVEWARELFDEATARWCFERLRAPSPENENEHGWLSSHRDRWQASGLPWAAYVGGWASGEGLHTGADQEAALGRWFEPVAMERGPYFFTDRGGGEERDAIDAGLIQATGLRYAGRPLTG</sequence>
<dbReference type="Gene3D" id="3.40.50.150">
    <property type="entry name" value="Vaccinia Virus protein VP39"/>
    <property type="match status" value="1"/>
</dbReference>
<dbReference type="GO" id="GO:0008168">
    <property type="term" value="F:methyltransferase activity"/>
    <property type="evidence" value="ECO:0007669"/>
    <property type="project" value="UniProtKB-KW"/>
</dbReference>
<dbReference type="RefSeq" id="WP_379575323.1">
    <property type="nucleotide sequence ID" value="NZ_JBHUFV010000041.1"/>
</dbReference>
<evidence type="ECO:0000313" key="2">
    <source>
        <dbReference type="Proteomes" id="UP001597368"/>
    </source>
</evidence>
<keyword evidence="2" id="KW-1185">Reference proteome</keyword>
<dbReference type="SUPFAM" id="SSF53335">
    <property type="entry name" value="S-adenosyl-L-methionine-dependent methyltransferases"/>
    <property type="match status" value="1"/>
</dbReference>
<evidence type="ECO:0000313" key="1">
    <source>
        <dbReference type="EMBL" id="MFD1935201.1"/>
    </source>
</evidence>
<keyword evidence="1" id="KW-0489">Methyltransferase</keyword>
<accession>A0ABW4T2Z8</accession>